<dbReference type="InterPro" id="IPR002347">
    <property type="entry name" value="SDR_fam"/>
</dbReference>
<proteinExistence type="inferred from homology"/>
<comment type="similarity">
    <text evidence="1">Belongs to the short-chain dehydrogenases/reductases (SDR) family.</text>
</comment>
<dbReference type="SUPFAM" id="SSF51735">
    <property type="entry name" value="NAD(P)-binding Rossmann-fold domains"/>
    <property type="match status" value="2"/>
</dbReference>
<dbReference type="FunFam" id="3.40.50.720:FF:000084">
    <property type="entry name" value="Short-chain dehydrogenase reductase"/>
    <property type="match status" value="1"/>
</dbReference>
<evidence type="ECO:0000256" key="1">
    <source>
        <dbReference type="ARBA" id="ARBA00006484"/>
    </source>
</evidence>
<dbReference type="PANTHER" id="PTHR42760:SF133">
    <property type="entry name" value="3-OXOACYL-[ACYL-CARRIER-PROTEIN] REDUCTASE"/>
    <property type="match status" value="1"/>
</dbReference>
<dbReference type="InterPro" id="IPR020904">
    <property type="entry name" value="Sc_DH/Rdtase_CS"/>
</dbReference>
<dbReference type="InterPro" id="IPR036291">
    <property type="entry name" value="NAD(P)-bd_dom_sf"/>
</dbReference>
<dbReference type="PROSITE" id="PS00061">
    <property type="entry name" value="ADH_SHORT"/>
    <property type="match status" value="1"/>
</dbReference>
<evidence type="ECO:0000313" key="3">
    <source>
        <dbReference type="EMBL" id="KAB8336864.1"/>
    </source>
</evidence>
<dbReference type="OrthoDB" id="417891at2759"/>
<organism evidence="3 4">
    <name type="scientific">Carpinus fangiana</name>
    <dbReference type="NCBI Taxonomy" id="176857"/>
    <lineage>
        <taxon>Eukaryota</taxon>
        <taxon>Viridiplantae</taxon>
        <taxon>Streptophyta</taxon>
        <taxon>Embryophyta</taxon>
        <taxon>Tracheophyta</taxon>
        <taxon>Spermatophyta</taxon>
        <taxon>Magnoliopsida</taxon>
        <taxon>eudicotyledons</taxon>
        <taxon>Gunneridae</taxon>
        <taxon>Pentapetalae</taxon>
        <taxon>rosids</taxon>
        <taxon>fabids</taxon>
        <taxon>Fagales</taxon>
        <taxon>Betulaceae</taxon>
        <taxon>Carpinus</taxon>
    </lineage>
</organism>
<comment type="caution">
    <text evidence="3">The sequence shown here is derived from an EMBL/GenBank/DDBJ whole genome shotgun (WGS) entry which is preliminary data.</text>
</comment>
<accession>A0A5N6KNR7</accession>
<dbReference type="Pfam" id="PF00106">
    <property type="entry name" value="adh_short"/>
    <property type="match status" value="1"/>
</dbReference>
<dbReference type="PRINTS" id="PR00081">
    <property type="entry name" value="GDHRDH"/>
</dbReference>
<dbReference type="Pfam" id="PF13561">
    <property type="entry name" value="adh_short_C2"/>
    <property type="match status" value="1"/>
</dbReference>
<protein>
    <recommendedName>
        <fullName evidence="5">3-oxoacyl-[acyl-carrier-protein] reductase</fullName>
    </recommendedName>
</protein>
<keyword evidence="2" id="KW-0560">Oxidoreductase</keyword>
<gene>
    <name evidence="3" type="ORF">FH972_021172</name>
</gene>
<dbReference type="Gene3D" id="3.40.50.720">
    <property type="entry name" value="NAD(P)-binding Rossmann-like Domain"/>
    <property type="match status" value="2"/>
</dbReference>
<evidence type="ECO:0008006" key="5">
    <source>
        <dbReference type="Google" id="ProtNLM"/>
    </source>
</evidence>
<sequence length="581" mass="62264">MAGIQSLSYTKRNVNGLRTEHFTQIIRVAWYLCNVKEERMLTVKANTGIGFELAATLLADSSKHVLLGSRSIEKGGAAVKDLQSRKLAGTVELLQVDVSDEGSIKAAAKSVESKHGRLDALVNNAGTAGIGGPKEKLAQQMMETFKVNTVGPELMVEAFAPLMKKSGVTPRIINISSGMGSIARSLDPSNPSAKLKAIDYRASKAALNMVTTYQALEYGPQGFKVFSYCPGFTVSSLGPYNTLENGAQPTSDAVVPLVKVINGERDAEHAAFLKANGQYPWNRAQTRTVDVHDIVKMEAKAASQEAKTKDQREKALAKLVQERGFTLYSQLEGEIALITGSSRGLGLAIARLLRAEGAFVVLNFKDHARAGNANIVATELDGLALRADVSQLDQVESMFQEVERQKQRPISVVVNNALASFGFNGDARSKLEDISWDDFDAQLNVALRGALNTTKAALPGFEKLGHGCIINIGSNLVQNPVVPYHDYTASKGALLAFTRTAAAELGPRNITVNMVSGGLLKVTDASRVTPDEVFEQVRTATPLRKVTTPEDLAGAVAFFASPWAKGVTGQQLCVDGGLVMC</sequence>
<keyword evidence="4" id="KW-1185">Reference proteome</keyword>
<dbReference type="AlphaFoldDB" id="A0A5N6KNR7"/>
<dbReference type="NCBIfam" id="NF006393">
    <property type="entry name" value="PRK08642.1"/>
    <property type="match status" value="1"/>
</dbReference>
<name>A0A5N6KNR7_9ROSI</name>
<evidence type="ECO:0000256" key="2">
    <source>
        <dbReference type="ARBA" id="ARBA00023002"/>
    </source>
</evidence>
<dbReference type="GO" id="GO:0016616">
    <property type="term" value="F:oxidoreductase activity, acting on the CH-OH group of donors, NAD or NADP as acceptor"/>
    <property type="evidence" value="ECO:0007669"/>
    <property type="project" value="TreeGrafter"/>
</dbReference>
<evidence type="ECO:0000313" key="4">
    <source>
        <dbReference type="Proteomes" id="UP000327013"/>
    </source>
</evidence>
<dbReference type="PRINTS" id="PR00080">
    <property type="entry name" value="SDRFAMILY"/>
</dbReference>
<reference evidence="3 4" key="1">
    <citation type="submission" date="2019-06" db="EMBL/GenBank/DDBJ databases">
        <title>A chromosomal-level reference genome of Carpinus fangiana (Coryloideae, Betulaceae).</title>
        <authorList>
            <person name="Yang X."/>
            <person name="Wang Z."/>
            <person name="Zhang L."/>
            <person name="Hao G."/>
            <person name="Liu J."/>
            <person name="Yang Y."/>
        </authorList>
    </citation>
    <scope>NUCLEOTIDE SEQUENCE [LARGE SCALE GENOMIC DNA]</scope>
    <source>
        <strain evidence="3">Cfa_2016G</strain>
        <tissue evidence="3">Leaf</tissue>
    </source>
</reference>
<dbReference type="EMBL" id="VIBQ01000009">
    <property type="protein sequence ID" value="KAB8336864.1"/>
    <property type="molecule type" value="Genomic_DNA"/>
</dbReference>
<dbReference type="PANTHER" id="PTHR42760">
    <property type="entry name" value="SHORT-CHAIN DEHYDROGENASES/REDUCTASES FAMILY MEMBER"/>
    <property type="match status" value="1"/>
</dbReference>
<dbReference type="Proteomes" id="UP000327013">
    <property type="component" value="Unassembled WGS sequence"/>
</dbReference>